<feature type="region of interest" description="Disordered" evidence="1">
    <location>
        <begin position="46"/>
        <end position="65"/>
    </location>
</feature>
<sequence length="65" mass="6945">MPPKSQFNVYLPAELVREVKHRAIDEGLSLSQLVENVLGAYVREPLAPTGSAASPSAPASTEEKP</sequence>
<evidence type="ECO:0000313" key="3">
    <source>
        <dbReference type="EMBL" id="MCL6422527.1"/>
    </source>
</evidence>
<dbReference type="RefSeq" id="WP_249736623.1">
    <property type="nucleotide sequence ID" value="NZ_JAKNCJ010000001.1"/>
</dbReference>
<dbReference type="CDD" id="cd21631">
    <property type="entry name" value="RHH_CopG_NikR-like"/>
    <property type="match status" value="1"/>
</dbReference>
<dbReference type="InterPro" id="IPR010985">
    <property type="entry name" value="Ribbon_hlx_hlx"/>
</dbReference>
<dbReference type="EMBL" id="JAKNCJ010000001">
    <property type="protein sequence ID" value="MCL6422527.1"/>
    <property type="molecule type" value="Genomic_DNA"/>
</dbReference>
<feature type="compositionally biased region" description="Low complexity" evidence="1">
    <location>
        <begin position="51"/>
        <end position="65"/>
    </location>
</feature>
<organism evidence="3 4">
    <name type="scientific">Brachybacterium equifaecis</name>
    <dbReference type="NCBI Taxonomy" id="2910770"/>
    <lineage>
        <taxon>Bacteria</taxon>
        <taxon>Bacillati</taxon>
        <taxon>Actinomycetota</taxon>
        <taxon>Actinomycetes</taxon>
        <taxon>Micrococcales</taxon>
        <taxon>Dermabacteraceae</taxon>
        <taxon>Brachybacterium</taxon>
    </lineage>
</organism>
<reference evidence="3" key="1">
    <citation type="submission" date="2022-02" db="EMBL/GenBank/DDBJ databases">
        <authorList>
            <person name="Lee M."/>
            <person name="Kim S.-J."/>
            <person name="Jung M.-Y."/>
        </authorList>
    </citation>
    <scope>NUCLEOTIDE SEQUENCE</scope>
    <source>
        <strain evidence="3">JHP9</strain>
    </source>
</reference>
<gene>
    <name evidence="3" type="ORF">Bequi_03860</name>
</gene>
<dbReference type="SUPFAM" id="SSF47598">
    <property type="entry name" value="Ribbon-helix-helix"/>
    <property type="match status" value="1"/>
</dbReference>
<evidence type="ECO:0000313" key="4">
    <source>
        <dbReference type="Proteomes" id="UP001203761"/>
    </source>
</evidence>
<feature type="domain" description="Ribbon-helix-helix protein CopG" evidence="2">
    <location>
        <begin position="7"/>
        <end position="42"/>
    </location>
</feature>
<dbReference type="Proteomes" id="UP001203761">
    <property type="component" value="Unassembled WGS sequence"/>
</dbReference>
<name>A0ABT0QXZ4_9MICO</name>
<comment type="caution">
    <text evidence="3">The sequence shown here is derived from an EMBL/GenBank/DDBJ whole genome shotgun (WGS) entry which is preliminary data.</text>
</comment>
<dbReference type="Pfam" id="PF01402">
    <property type="entry name" value="RHH_1"/>
    <property type="match status" value="1"/>
</dbReference>
<dbReference type="InterPro" id="IPR002145">
    <property type="entry name" value="CopG"/>
</dbReference>
<evidence type="ECO:0000256" key="1">
    <source>
        <dbReference type="SAM" id="MobiDB-lite"/>
    </source>
</evidence>
<protein>
    <submittedName>
        <fullName evidence="3">Ribbon-helix-helix domain-containing protein</fullName>
    </submittedName>
</protein>
<keyword evidence="4" id="KW-1185">Reference proteome</keyword>
<evidence type="ECO:0000259" key="2">
    <source>
        <dbReference type="Pfam" id="PF01402"/>
    </source>
</evidence>
<proteinExistence type="predicted"/>
<accession>A0ABT0QXZ4</accession>